<dbReference type="PRINTS" id="PR00505">
    <property type="entry name" value="D12N6MTFRASE"/>
</dbReference>
<evidence type="ECO:0000256" key="2">
    <source>
        <dbReference type="ARBA" id="ARBA00022679"/>
    </source>
</evidence>
<organism evidence="4 5">
    <name type="scientific">Microvirga terrae</name>
    <dbReference type="NCBI Taxonomy" id="2740529"/>
    <lineage>
        <taxon>Bacteria</taxon>
        <taxon>Pseudomonadati</taxon>
        <taxon>Pseudomonadota</taxon>
        <taxon>Alphaproteobacteria</taxon>
        <taxon>Hyphomicrobiales</taxon>
        <taxon>Methylobacteriaceae</taxon>
        <taxon>Microvirga</taxon>
    </lineage>
</organism>
<evidence type="ECO:0000313" key="4">
    <source>
        <dbReference type="EMBL" id="UVF18479.1"/>
    </source>
</evidence>
<proteinExistence type="predicted"/>
<dbReference type="InterPro" id="IPR029063">
    <property type="entry name" value="SAM-dependent_MTases_sf"/>
</dbReference>
<keyword evidence="3" id="KW-0949">S-adenosyl-L-methionine</keyword>
<evidence type="ECO:0000256" key="3">
    <source>
        <dbReference type="ARBA" id="ARBA00022691"/>
    </source>
</evidence>
<dbReference type="Proteomes" id="UP001017257">
    <property type="component" value="Chromosome"/>
</dbReference>
<dbReference type="GO" id="GO:0008168">
    <property type="term" value="F:methyltransferase activity"/>
    <property type="evidence" value="ECO:0007669"/>
    <property type="project" value="UniProtKB-KW"/>
</dbReference>
<reference evidence="4" key="1">
    <citation type="submission" date="2022-08" db="EMBL/GenBank/DDBJ databases">
        <title>Microvirga terrae sp. nov., isolated from soil.</title>
        <authorList>
            <person name="Kim K.H."/>
            <person name="Seo Y.L."/>
            <person name="Kim J.M."/>
            <person name="Lee J.K."/>
            <person name="Han D.M."/>
            <person name="Jeon C.O."/>
        </authorList>
    </citation>
    <scope>NUCLEOTIDE SEQUENCE</scope>
    <source>
        <strain evidence="4">R24</strain>
    </source>
</reference>
<protein>
    <submittedName>
        <fullName evidence="4">DNA adenine methylase</fullName>
    </submittedName>
</protein>
<dbReference type="Pfam" id="PF02086">
    <property type="entry name" value="MethyltransfD12"/>
    <property type="match status" value="1"/>
</dbReference>
<dbReference type="Gene3D" id="3.40.50.150">
    <property type="entry name" value="Vaccinia Virus protein VP39"/>
    <property type="match status" value="2"/>
</dbReference>
<name>A0ABY5RNL3_9HYPH</name>
<accession>A0ABY5RNL3</accession>
<keyword evidence="2" id="KW-0808">Transferase</keyword>
<dbReference type="InterPro" id="IPR012327">
    <property type="entry name" value="MeTrfase_D12"/>
</dbReference>
<dbReference type="RefSeq" id="WP_173947970.1">
    <property type="nucleotide sequence ID" value="NZ_CP102845.1"/>
</dbReference>
<keyword evidence="1 4" id="KW-0489">Methyltransferase</keyword>
<dbReference type="PIRSF" id="PIRSF000398">
    <property type="entry name" value="M_m6A_EcoRV"/>
    <property type="match status" value="1"/>
</dbReference>
<dbReference type="PANTHER" id="PTHR30481">
    <property type="entry name" value="DNA ADENINE METHYLASE"/>
    <property type="match status" value="1"/>
</dbReference>
<gene>
    <name evidence="4" type="ORF">HPT29_018580</name>
</gene>
<dbReference type="GO" id="GO:0032259">
    <property type="term" value="P:methylation"/>
    <property type="evidence" value="ECO:0007669"/>
    <property type="project" value="UniProtKB-KW"/>
</dbReference>
<evidence type="ECO:0000256" key="1">
    <source>
        <dbReference type="ARBA" id="ARBA00022603"/>
    </source>
</evidence>
<keyword evidence="5" id="KW-1185">Reference proteome</keyword>
<dbReference type="SUPFAM" id="SSF53335">
    <property type="entry name" value="S-adenosyl-L-methionine-dependent methyltransferases"/>
    <property type="match status" value="1"/>
</dbReference>
<dbReference type="PANTHER" id="PTHR30481:SF4">
    <property type="entry name" value="SITE-SPECIFIC DNA-METHYLTRANSFERASE (ADENINE-SPECIFIC)"/>
    <property type="match status" value="1"/>
</dbReference>
<dbReference type="EMBL" id="CP102845">
    <property type="protein sequence ID" value="UVF18479.1"/>
    <property type="molecule type" value="Genomic_DNA"/>
</dbReference>
<sequence length="283" mass="32234">MTGPTRPLLRWMGSKWRLAPWVIANLPPHDLYCEPFGGSASVLMRKARSKIEVLGDLDDELLNLYAIVRDPVQAGMLQMLCTLTPFSAAEFRRARKSAEGLDPVERARRLIVRQALQHSPDVRKGKVGTGFRRYTGNSRNSPAFDWSTFPKVIANMTSRLQGVIIEHDAAISTIMRHDRRDACFYVDPPYVPETRKAAHRGYAHEMDQADHKRLLDCLLTIKGMAVLSGYSHPLYDETLVGWRRVTQETSDHARNIREEVLWISPRAAAEIDKSRRQMELFPA</sequence>
<dbReference type="InterPro" id="IPR012263">
    <property type="entry name" value="M_m6A_EcoRV"/>
</dbReference>
<evidence type="ECO:0000313" key="5">
    <source>
        <dbReference type="Proteomes" id="UP001017257"/>
    </source>
</evidence>